<dbReference type="InterPro" id="IPR036962">
    <property type="entry name" value="Glyco_hydro_3_N_sf"/>
</dbReference>
<dbReference type="FunFam" id="3.20.20.300:FF:000014">
    <property type="entry name" value="Beta-hexosaminidase, lipoprotein"/>
    <property type="match status" value="1"/>
</dbReference>
<dbReference type="Gene3D" id="3.20.20.300">
    <property type="entry name" value="Glycoside hydrolase, family 3, N-terminal domain"/>
    <property type="match status" value="1"/>
</dbReference>
<dbReference type="GO" id="GO:0005975">
    <property type="term" value="P:carbohydrate metabolic process"/>
    <property type="evidence" value="ECO:0007669"/>
    <property type="project" value="InterPro"/>
</dbReference>
<organism evidence="8 9">
    <name type="scientific">Saccharopolyspora montiporae</name>
    <dbReference type="NCBI Taxonomy" id="2781240"/>
    <lineage>
        <taxon>Bacteria</taxon>
        <taxon>Bacillati</taxon>
        <taxon>Actinomycetota</taxon>
        <taxon>Actinomycetes</taxon>
        <taxon>Pseudonocardiales</taxon>
        <taxon>Pseudonocardiaceae</taxon>
        <taxon>Saccharopolyspora</taxon>
    </lineage>
</organism>
<dbReference type="InterPro" id="IPR036881">
    <property type="entry name" value="Glyco_hydro_3_C_sf"/>
</dbReference>
<dbReference type="Gene3D" id="3.40.50.1700">
    <property type="entry name" value="Glycoside hydrolase family 3 C-terminal domain"/>
    <property type="match status" value="1"/>
</dbReference>
<dbReference type="SUPFAM" id="SSF51445">
    <property type="entry name" value="(Trans)glycosidases"/>
    <property type="match status" value="1"/>
</dbReference>
<gene>
    <name evidence="8" type="ORF">IQ251_06910</name>
</gene>
<dbReference type="InterPro" id="IPR002772">
    <property type="entry name" value="Glyco_hydro_3_C"/>
</dbReference>
<evidence type="ECO:0000256" key="1">
    <source>
        <dbReference type="ARBA" id="ARBA00001231"/>
    </source>
</evidence>
<name>A0A929B8J5_9PSEU</name>
<dbReference type="Pfam" id="PF01915">
    <property type="entry name" value="Glyco_hydro_3_C"/>
    <property type="match status" value="1"/>
</dbReference>
<dbReference type="PANTHER" id="PTHR30480">
    <property type="entry name" value="BETA-HEXOSAMINIDASE-RELATED"/>
    <property type="match status" value="1"/>
</dbReference>
<proteinExistence type="inferred from homology"/>
<evidence type="ECO:0000256" key="3">
    <source>
        <dbReference type="ARBA" id="ARBA00012663"/>
    </source>
</evidence>
<evidence type="ECO:0000259" key="6">
    <source>
        <dbReference type="Pfam" id="PF00933"/>
    </source>
</evidence>
<sequence length="544" mass="56768">MSLEEKVGQLFVTYAYGSTADTAHPDNQAEFGVDTPAELVQKYHLGGIIHFSWTDSLHDPRQVAELSNGLQDAATGAGAGVPLTISIDQEQGRITRMGKPLTQFPGNMALGANGSPADAGDAAAITARELRAMGLNQNYAPSGDVNVNAANPVIGVRSFSSDPSLVARLTAAQVRGYEDSGPAGETVSSSVKHFPGHGDTAEDSHTALPIVGHDPQQWERVDAPPFREAVAAGADSVMSAHLLFPALDRSGEPATLSPPVLTGKLREELGYDGVVVTDSLKMDGVRAAHPDSEIPVLALEAGADQMLMPLDLDAAIGGVLDAVRSGRLTEQRIDRSVQRILEMKAGRGVLDDPRVDPAAAESLVGAPDHVRRAQEITDRSTTLLRNDGALPLGRDTRRVLVAGADEDAASGTAERIRARGPETEAITTGEAPEPGQIRDAVDRARGGDLAVVLTDSAWEDGNAGQLELIRALREAGVPVVAAAVGDPYDAGRAEASAWLATYSDQPVALEALTRVLFGETEPAGALPVAIPGPGGFPFGHGLGW</sequence>
<evidence type="ECO:0000313" key="9">
    <source>
        <dbReference type="Proteomes" id="UP000598360"/>
    </source>
</evidence>
<dbReference type="InterPro" id="IPR001764">
    <property type="entry name" value="Glyco_hydro_3_N"/>
</dbReference>
<keyword evidence="9" id="KW-1185">Reference proteome</keyword>
<reference evidence="8" key="1">
    <citation type="submission" date="2020-10" db="EMBL/GenBank/DDBJ databases">
        <title>Diversity and distribution of actinomycetes associated with coral in the coast of Hainan.</title>
        <authorList>
            <person name="Li F."/>
        </authorList>
    </citation>
    <scope>NUCLEOTIDE SEQUENCE</scope>
    <source>
        <strain evidence="8">HNM0983</strain>
    </source>
</reference>
<dbReference type="EC" id="3.2.1.52" evidence="3"/>
<dbReference type="GO" id="GO:0009254">
    <property type="term" value="P:peptidoglycan turnover"/>
    <property type="evidence" value="ECO:0007669"/>
    <property type="project" value="TreeGrafter"/>
</dbReference>
<feature type="domain" description="Glycoside hydrolase family 3 C-terminal" evidence="7">
    <location>
        <begin position="382"/>
        <end position="532"/>
    </location>
</feature>
<dbReference type="InterPro" id="IPR017853">
    <property type="entry name" value="GH"/>
</dbReference>
<comment type="similarity">
    <text evidence="2">Belongs to the glycosyl hydrolase 3 family.</text>
</comment>
<comment type="catalytic activity">
    <reaction evidence="1">
        <text>Hydrolysis of terminal non-reducing N-acetyl-D-hexosamine residues in N-acetyl-beta-D-hexosaminides.</text>
        <dbReference type="EC" id="3.2.1.52"/>
    </reaction>
</comment>
<dbReference type="GO" id="GO:0004563">
    <property type="term" value="F:beta-N-acetylhexosaminidase activity"/>
    <property type="evidence" value="ECO:0007669"/>
    <property type="project" value="UniProtKB-EC"/>
</dbReference>
<comment type="caution">
    <text evidence="8">The sequence shown here is derived from an EMBL/GenBank/DDBJ whole genome shotgun (WGS) entry which is preliminary data.</text>
</comment>
<dbReference type="EMBL" id="JADEYC010000009">
    <property type="protein sequence ID" value="MBE9374175.1"/>
    <property type="molecule type" value="Genomic_DNA"/>
</dbReference>
<evidence type="ECO:0000256" key="4">
    <source>
        <dbReference type="ARBA" id="ARBA00022801"/>
    </source>
</evidence>
<dbReference type="PANTHER" id="PTHR30480:SF13">
    <property type="entry name" value="BETA-HEXOSAMINIDASE"/>
    <property type="match status" value="1"/>
</dbReference>
<evidence type="ECO:0000259" key="7">
    <source>
        <dbReference type="Pfam" id="PF01915"/>
    </source>
</evidence>
<dbReference type="AlphaFoldDB" id="A0A929B8J5"/>
<evidence type="ECO:0000256" key="2">
    <source>
        <dbReference type="ARBA" id="ARBA00005336"/>
    </source>
</evidence>
<dbReference type="Proteomes" id="UP000598360">
    <property type="component" value="Unassembled WGS sequence"/>
</dbReference>
<dbReference type="InterPro" id="IPR050226">
    <property type="entry name" value="NagZ_Beta-hexosaminidase"/>
</dbReference>
<dbReference type="SUPFAM" id="SSF52279">
    <property type="entry name" value="Beta-D-glucan exohydrolase, C-terminal domain"/>
    <property type="match status" value="1"/>
</dbReference>
<evidence type="ECO:0000256" key="5">
    <source>
        <dbReference type="ARBA" id="ARBA00023295"/>
    </source>
</evidence>
<dbReference type="Pfam" id="PF00933">
    <property type="entry name" value="Glyco_hydro_3"/>
    <property type="match status" value="1"/>
</dbReference>
<keyword evidence="5" id="KW-0326">Glycosidase</keyword>
<evidence type="ECO:0000313" key="8">
    <source>
        <dbReference type="EMBL" id="MBE9374175.1"/>
    </source>
</evidence>
<keyword evidence="4 8" id="KW-0378">Hydrolase</keyword>
<accession>A0A929B8J5</accession>
<feature type="domain" description="Glycoside hydrolase family 3 N-terminal" evidence="6">
    <location>
        <begin position="3"/>
        <end position="342"/>
    </location>
</feature>
<protein>
    <recommendedName>
        <fullName evidence="3">beta-N-acetylhexosaminidase</fullName>
        <ecNumber evidence="3">3.2.1.52</ecNumber>
    </recommendedName>
</protein>